<feature type="domain" description="Tf2-1-like SH3-like" evidence="1">
    <location>
        <begin position="60"/>
        <end position="121"/>
    </location>
</feature>
<dbReference type="Proteomes" id="UP000187406">
    <property type="component" value="Unassembled WGS sequence"/>
</dbReference>
<dbReference type="Pfam" id="PF24626">
    <property type="entry name" value="SH3_Tf2-1"/>
    <property type="match status" value="1"/>
</dbReference>
<evidence type="ECO:0000259" key="1">
    <source>
        <dbReference type="Pfam" id="PF24626"/>
    </source>
</evidence>
<organism evidence="2 3">
    <name type="scientific">Cephalotus follicularis</name>
    <name type="common">Albany pitcher plant</name>
    <dbReference type="NCBI Taxonomy" id="3775"/>
    <lineage>
        <taxon>Eukaryota</taxon>
        <taxon>Viridiplantae</taxon>
        <taxon>Streptophyta</taxon>
        <taxon>Embryophyta</taxon>
        <taxon>Tracheophyta</taxon>
        <taxon>Spermatophyta</taxon>
        <taxon>Magnoliopsida</taxon>
        <taxon>eudicotyledons</taxon>
        <taxon>Gunneridae</taxon>
        <taxon>Pentapetalae</taxon>
        <taxon>rosids</taxon>
        <taxon>fabids</taxon>
        <taxon>Oxalidales</taxon>
        <taxon>Cephalotaceae</taxon>
        <taxon>Cephalotus</taxon>
    </lineage>
</organism>
<name>A0A1Q3C0L1_CEPFO</name>
<comment type="caution">
    <text evidence="2">The sequence shown here is derived from an EMBL/GenBank/DDBJ whole genome shotgun (WGS) entry which is preliminary data.</text>
</comment>
<sequence>HVVHFVCLPRVPGVSVAAKAMVEQAQAIHVEFKKRLAKTNAKYKATTDNHKRLKVFKEEDMVMVFFRKERFLVGTYNKLKPQKYVPYKIVKKINDNADAVDLPSSLGISSTFNVSNLSEYHAEEPLYPDVNSRSSSF</sequence>
<dbReference type="OrthoDB" id="1721574at2759"/>
<dbReference type="InterPro" id="IPR056924">
    <property type="entry name" value="SH3_Tf2-1"/>
</dbReference>
<protein>
    <recommendedName>
        <fullName evidence="1">Tf2-1-like SH3-like domain-containing protein</fullName>
    </recommendedName>
</protein>
<proteinExistence type="predicted"/>
<evidence type="ECO:0000313" key="3">
    <source>
        <dbReference type="Proteomes" id="UP000187406"/>
    </source>
</evidence>
<accession>A0A1Q3C0L1</accession>
<dbReference type="EMBL" id="BDDD01001128">
    <property type="protein sequence ID" value="GAV73658.1"/>
    <property type="molecule type" value="Genomic_DNA"/>
</dbReference>
<reference evidence="3" key="1">
    <citation type="submission" date="2016-04" db="EMBL/GenBank/DDBJ databases">
        <title>Cephalotus genome sequencing.</title>
        <authorList>
            <person name="Fukushima K."/>
            <person name="Hasebe M."/>
            <person name="Fang X."/>
        </authorList>
    </citation>
    <scope>NUCLEOTIDE SEQUENCE [LARGE SCALE GENOMIC DNA]</scope>
    <source>
        <strain evidence="3">cv. St1</strain>
    </source>
</reference>
<dbReference type="AlphaFoldDB" id="A0A1Q3C0L1"/>
<gene>
    <name evidence="2" type="ORF">CFOL_v3_17141</name>
</gene>
<evidence type="ECO:0000313" key="2">
    <source>
        <dbReference type="EMBL" id="GAV73658.1"/>
    </source>
</evidence>
<keyword evidence="3" id="KW-1185">Reference proteome</keyword>
<feature type="non-terminal residue" evidence="2">
    <location>
        <position position="1"/>
    </location>
</feature>
<dbReference type="InParanoid" id="A0A1Q3C0L1"/>